<dbReference type="GO" id="GO:0006402">
    <property type="term" value="P:mRNA catabolic process"/>
    <property type="evidence" value="ECO:0007669"/>
    <property type="project" value="TreeGrafter"/>
</dbReference>
<name>A0A8J6TJW1_9CHLR</name>
<dbReference type="PANTHER" id="PTHR40588">
    <property type="entry name" value="MRNA INTERFERASE TOXIN YAFQ"/>
    <property type="match status" value="1"/>
</dbReference>
<comment type="caution">
    <text evidence="4">The sequence shown here is derived from an EMBL/GenBank/DDBJ whole genome shotgun (WGS) entry which is preliminary data.</text>
</comment>
<evidence type="ECO:0000256" key="1">
    <source>
        <dbReference type="ARBA" id="ARBA00022649"/>
    </source>
</evidence>
<dbReference type="Pfam" id="PF15738">
    <property type="entry name" value="YafQ_toxin"/>
    <property type="match status" value="1"/>
</dbReference>
<evidence type="ECO:0000313" key="4">
    <source>
        <dbReference type="EMBL" id="MBC8336284.1"/>
    </source>
</evidence>
<comment type="similarity">
    <text evidence="2">Belongs to the RelE toxin family. YafQ subfamily.</text>
</comment>
<protein>
    <submittedName>
        <fullName evidence="4">Type II toxin-antitoxin system YafQ family toxin</fullName>
    </submittedName>
</protein>
<evidence type="ECO:0000256" key="3">
    <source>
        <dbReference type="PIRSR" id="PIRSR006156-1"/>
    </source>
</evidence>
<dbReference type="NCBIfam" id="TIGR02385">
    <property type="entry name" value="RelE_StbE"/>
    <property type="match status" value="1"/>
</dbReference>
<dbReference type="PIRSF" id="PIRSF006156">
    <property type="entry name" value="YafQ"/>
    <property type="match status" value="1"/>
</dbReference>
<dbReference type="FunFam" id="3.30.2310.20:FF:000003">
    <property type="entry name" value="Type II toxin-antitoxin system YafQ family toxin"/>
    <property type="match status" value="1"/>
</dbReference>
<organism evidence="4 5">
    <name type="scientific">Candidatus Desulfolinea nitratireducens</name>
    <dbReference type="NCBI Taxonomy" id="2841698"/>
    <lineage>
        <taxon>Bacteria</taxon>
        <taxon>Bacillati</taxon>
        <taxon>Chloroflexota</taxon>
        <taxon>Anaerolineae</taxon>
        <taxon>Anaerolineales</taxon>
        <taxon>Anaerolineales incertae sedis</taxon>
        <taxon>Candidatus Desulfolinea</taxon>
    </lineage>
</organism>
<dbReference type="GO" id="GO:0006415">
    <property type="term" value="P:translational termination"/>
    <property type="evidence" value="ECO:0007669"/>
    <property type="project" value="TreeGrafter"/>
</dbReference>
<reference evidence="4 5" key="1">
    <citation type="submission" date="2020-08" db="EMBL/GenBank/DDBJ databases">
        <title>Bridging the membrane lipid divide: bacteria of the FCB group superphylum have the potential to synthesize archaeal ether lipids.</title>
        <authorList>
            <person name="Villanueva L."/>
            <person name="Von Meijenfeldt F.A.B."/>
            <person name="Westbye A.B."/>
            <person name="Yadav S."/>
            <person name="Hopmans E.C."/>
            <person name="Dutilh B.E."/>
            <person name="Sinninghe Damste J.S."/>
        </authorList>
    </citation>
    <scope>NUCLEOTIDE SEQUENCE [LARGE SCALE GENOMIC DNA]</scope>
    <source>
        <strain evidence="4">NIOZ-UU36</strain>
    </source>
</reference>
<evidence type="ECO:0000313" key="5">
    <source>
        <dbReference type="Proteomes" id="UP000614469"/>
    </source>
</evidence>
<feature type="active site" description="Proton donor" evidence="3">
    <location>
        <position position="84"/>
    </location>
</feature>
<dbReference type="InterPro" id="IPR007712">
    <property type="entry name" value="RelE/ParE_toxin"/>
</dbReference>
<dbReference type="SUPFAM" id="SSF143011">
    <property type="entry name" value="RelE-like"/>
    <property type="match status" value="1"/>
</dbReference>
<keyword evidence="1" id="KW-1277">Toxin-antitoxin system</keyword>
<gene>
    <name evidence="4" type="ORF">H8E29_13540</name>
</gene>
<accession>A0A8J6TJW1</accession>
<dbReference type="Proteomes" id="UP000614469">
    <property type="component" value="Unassembled WGS sequence"/>
</dbReference>
<sequence length="89" mass="10491">MKTPRRTSQLKKDVKRMGNRGNKFEVFKEVIRKLVAGESLDSKYRDHLLVGQYKGTRECHIEPDWLLIYEVNETELLLVRTGTHSDLFK</sequence>
<evidence type="ECO:0000256" key="2">
    <source>
        <dbReference type="ARBA" id="ARBA00061366"/>
    </source>
</evidence>
<dbReference type="InterPro" id="IPR035093">
    <property type="entry name" value="RelE/ParE_toxin_dom_sf"/>
</dbReference>
<dbReference type="InterPro" id="IPR004386">
    <property type="entry name" value="Toxin_YafQ-like"/>
</dbReference>
<dbReference type="GO" id="GO:0004521">
    <property type="term" value="F:RNA endonuclease activity"/>
    <property type="evidence" value="ECO:0007669"/>
    <property type="project" value="TreeGrafter"/>
</dbReference>
<dbReference type="PANTHER" id="PTHR40588:SF1">
    <property type="entry name" value="MRNA INTERFERASE TOXIN YAFQ"/>
    <property type="match status" value="1"/>
</dbReference>
<proteinExistence type="inferred from homology"/>
<dbReference type="AlphaFoldDB" id="A0A8J6TJW1"/>
<dbReference type="EMBL" id="JACNJN010000150">
    <property type="protein sequence ID" value="MBC8336284.1"/>
    <property type="molecule type" value="Genomic_DNA"/>
</dbReference>
<dbReference type="Gene3D" id="3.30.2310.20">
    <property type="entry name" value="RelE-like"/>
    <property type="match status" value="1"/>
</dbReference>